<dbReference type="AlphaFoldDB" id="A0A0H4PVK1"/>
<dbReference type="GO" id="GO:0046872">
    <property type="term" value="F:metal ion binding"/>
    <property type="evidence" value="ECO:0007669"/>
    <property type="project" value="InterPro"/>
</dbReference>
<dbReference type="InterPro" id="IPR024403">
    <property type="entry name" value="DHOase_cat"/>
</dbReference>
<feature type="domain" description="Dihydroorotase catalytic" evidence="2">
    <location>
        <begin position="56"/>
        <end position="233"/>
    </location>
</feature>
<keyword evidence="4" id="KW-1185">Reference proteome</keyword>
<name>A0A0H4PVK1_9BACT</name>
<dbReference type="SUPFAM" id="SSF51338">
    <property type="entry name" value="Composite domain of metallo-dependent hydrolases"/>
    <property type="match status" value="1"/>
</dbReference>
<proteinExistence type="predicted"/>
<evidence type="ECO:0000313" key="3">
    <source>
        <dbReference type="EMBL" id="AKP52417.1"/>
    </source>
</evidence>
<dbReference type="GO" id="GO:0006145">
    <property type="term" value="P:purine nucleobase catabolic process"/>
    <property type="evidence" value="ECO:0007669"/>
    <property type="project" value="TreeGrafter"/>
</dbReference>
<evidence type="ECO:0000256" key="1">
    <source>
        <dbReference type="ARBA" id="ARBA00022975"/>
    </source>
</evidence>
<dbReference type="Gene3D" id="3.20.20.140">
    <property type="entry name" value="Metal-dependent hydrolases"/>
    <property type="match status" value="1"/>
</dbReference>
<dbReference type="InterPro" id="IPR032466">
    <property type="entry name" value="Metal_Hydrolase"/>
</dbReference>
<dbReference type="KEGG" id="camu:CA2015_3013"/>
<dbReference type="GO" id="GO:0004151">
    <property type="term" value="F:dihydroorotase activity"/>
    <property type="evidence" value="ECO:0007669"/>
    <property type="project" value="InterPro"/>
</dbReference>
<evidence type="ECO:0000313" key="4">
    <source>
        <dbReference type="Proteomes" id="UP000036520"/>
    </source>
</evidence>
<sequence length="415" mass="45904">MTVRFQSLKIITEKEILPAADYVFDGKTITAATTQSPGKDEKLVDCKGFLGSKGWTDLRCFSGEPGQEYRETLESLANALIQGGMTAAVLLPNSTPPIQSKSEVAYLKNHSDLLFPTFHIQAAVTKDFEGKELTEMLDLNQYGVNLFGEGLVSLSHSDRMMKALQYLQKFNGVLFDQSQDPMLALFGQMHEGVSSTMLGLKGIPDLAEEVAVQKNLEILRYTGGRLHFQTVSTSGALEHIRKAKQEGLAVTADVSIYQLLFTDDDLLDFDTRLKVLPPFRGKTQQVALIDALKDGTIDALVSNHIPHELDAKNMEFDHAPFGMAGLPTFIPALVKLSEKLTYPLLIDKLTNGPQSILGNQANEWDSITIFDPNEEWLFDEKSNASLAANNPYFNQSQKGKVKYLINQGKIEGLNE</sequence>
<dbReference type="STRING" id="320787.CA2015_3013"/>
<dbReference type="GO" id="GO:0005737">
    <property type="term" value="C:cytoplasm"/>
    <property type="evidence" value="ECO:0007669"/>
    <property type="project" value="TreeGrafter"/>
</dbReference>
<organism evidence="3 4">
    <name type="scientific">Cyclobacterium amurskyense</name>
    <dbReference type="NCBI Taxonomy" id="320787"/>
    <lineage>
        <taxon>Bacteria</taxon>
        <taxon>Pseudomonadati</taxon>
        <taxon>Bacteroidota</taxon>
        <taxon>Cytophagia</taxon>
        <taxon>Cytophagales</taxon>
        <taxon>Cyclobacteriaceae</taxon>
        <taxon>Cyclobacterium</taxon>
    </lineage>
</organism>
<dbReference type="EMBL" id="CP012040">
    <property type="protein sequence ID" value="AKP52417.1"/>
    <property type="molecule type" value="Genomic_DNA"/>
</dbReference>
<dbReference type="RefSeq" id="WP_048642634.1">
    <property type="nucleotide sequence ID" value="NZ_CP012040.1"/>
</dbReference>
<protein>
    <submittedName>
        <fullName evidence="3">Dihydroorotase</fullName>
    </submittedName>
</protein>
<gene>
    <name evidence="3" type="ORF">CA2015_3013</name>
</gene>
<dbReference type="PATRIC" id="fig|320787.5.peg.3292"/>
<dbReference type="InterPro" id="IPR011059">
    <property type="entry name" value="Metal-dep_hydrolase_composite"/>
</dbReference>
<dbReference type="Gene3D" id="2.30.40.10">
    <property type="entry name" value="Urease, subunit C, domain 1"/>
    <property type="match status" value="1"/>
</dbReference>
<evidence type="ECO:0000259" key="2">
    <source>
        <dbReference type="Pfam" id="PF12890"/>
    </source>
</evidence>
<keyword evidence="1" id="KW-0665">Pyrimidine biosynthesis</keyword>
<dbReference type="InterPro" id="IPR050138">
    <property type="entry name" value="DHOase/Allantoinase_Hydrolase"/>
</dbReference>
<dbReference type="GO" id="GO:0006221">
    <property type="term" value="P:pyrimidine nucleotide biosynthetic process"/>
    <property type="evidence" value="ECO:0007669"/>
    <property type="project" value="UniProtKB-KW"/>
</dbReference>
<reference evidence="3 4" key="1">
    <citation type="submission" date="2015-07" db="EMBL/GenBank/DDBJ databases">
        <authorList>
            <person name="Kim K.M."/>
        </authorList>
    </citation>
    <scope>NUCLEOTIDE SEQUENCE [LARGE SCALE GENOMIC DNA]</scope>
    <source>
        <strain evidence="3 4">KCTC 12363</strain>
    </source>
</reference>
<dbReference type="Pfam" id="PF12890">
    <property type="entry name" value="DHOase"/>
    <property type="match status" value="1"/>
</dbReference>
<dbReference type="GO" id="GO:0004038">
    <property type="term" value="F:allantoinase activity"/>
    <property type="evidence" value="ECO:0007669"/>
    <property type="project" value="TreeGrafter"/>
</dbReference>
<dbReference type="CDD" id="cd01317">
    <property type="entry name" value="DHOase_IIa"/>
    <property type="match status" value="1"/>
</dbReference>
<dbReference type="SUPFAM" id="SSF51556">
    <property type="entry name" value="Metallo-dependent hydrolases"/>
    <property type="match status" value="1"/>
</dbReference>
<dbReference type="PANTHER" id="PTHR43668:SF2">
    <property type="entry name" value="ALLANTOINASE"/>
    <property type="match status" value="1"/>
</dbReference>
<dbReference type="InterPro" id="IPR004722">
    <property type="entry name" value="DHOase"/>
</dbReference>
<dbReference type="OrthoDB" id="9765462at2"/>
<dbReference type="PANTHER" id="PTHR43668">
    <property type="entry name" value="ALLANTOINASE"/>
    <property type="match status" value="1"/>
</dbReference>
<accession>A0A0H4PVK1</accession>
<dbReference type="Proteomes" id="UP000036520">
    <property type="component" value="Chromosome"/>
</dbReference>